<organism evidence="1 2">
    <name type="scientific">Mycolicibacterium peregrinum</name>
    <name type="common">Mycobacterium peregrinum</name>
    <dbReference type="NCBI Taxonomy" id="43304"/>
    <lineage>
        <taxon>Bacteria</taxon>
        <taxon>Bacillati</taxon>
        <taxon>Actinomycetota</taxon>
        <taxon>Actinomycetes</taxon>
        <taxon>Mycobacteriales</taxon>
        <taxon>Mycobacteriaceae</taxon>
        <taxon>Mycolicibacterium</taxon>
    </lineage>
</organism>
<dbReference type="Pfam" id="PF10604">
    <property type="entry name" value="Polyketide_cyc2"/>
    <property type="match status" value="1"/>
</dbReference>
<dbReference type="AlphaFoldDB" id="A0A1A0RHG7"/>
<dbReference type="InterPro" id="IPR023393">
    <property type="entry name" value="START-like_dom_sf"/>
</dbReference>
<evidence type="ECO:0000313" key="1">
    <source>
        <dbReference type="EMBL" id="OBB33144.1"/>
    </source>
</evidence>
<accession>A0A1A0RHG7</accession>
<evidence type="ECO:0000313" key="2">
    <source>
        <dbReference type="Proteomes" id="UP000093902"/>
    </source>
</evidence>
<gene>
    <name evidence="1" type="ORF">A5792_12085</name>
</gene>
<proteinExistence type="predicted"/>
<dbReference type="EMBL" id="LZSO01000009">
    <property type="protein sequence ID" value="OBB33144.1"/>
    <property type="molecule type" value="Genomic_DNA"/>
</dbReference>
<reference evidence="2" key="1">
    <citation type="submission" date="2016-06" db="EMBL/GenBank/DDBJ databases">
        <authorList>
            <person name="Sutton G."/>
            <person name="Brinkac L."/>
            <person name="Sanka R."/>
            <person name="Adams M."/>
            <person name="Lau E."/>
            <person name="Mehaffy C."/>
            <person name="Tameris M."/>
            <person name="Hatherill M."/>
            <person name="Hanekom W."/>
            <person name="Mahomed H."/>
            <person name="Mcshane H."/>
        </authorList>
    </citation>
    <scope>NUCLEOTIDE SEQUENCE [LARGE SCALE GENOMIC DNA]</scope>
    <source>
        <strain evidence="2">852002-51209_SCH5440388</strain>
    </source>
</reference>
<comment type="caution">
    <text evidence="1">The sequence shown here is derived from an EMBL/GenBank/DDBJ whole genome shotgun (WGS) entry which is preliminary data.</text>
</comment>
<protein>
    <recommendedName>
        <fullName evidence="3">SRPBCC family protein</fullName>
    </recommendedName>
</protein>
<sequence>MQTVTVERIIGASQDEVFEFMSNAANFTRSPLVLRQRLAEPGRQAPYGQGAVRILLWAIGWFRERITAYDAPHSFDYSVERSFPPSEHRHGRVSFAAVDCGTRVVWTTTFRVKFPFIGETLTRWVGRPMLTRVFNDVLDAAETDLANH</sequence>
<dbReference type="OrthoDB" id="4545830at2"/>
<dbReference type="InterPro" id="IPR019587">
    <property type="entry name" value="Polyketide_cyclase/dehydratase"/>
</dbReference>
<dbReference type="STRING" id="43304.GCA_001403655_02666"/>
<name>A0A1A0RHG7_MYCPR</name>
<dbReference type="CDD" id="cd07821">
    <property type="entry name" value="PYR_PYL_RCAR_like"/>
    <property type="match status" value="1"/>
</dbReference>
<dbReference type="RefSeq" id="WP_064929910.1">
    <property type="nucleotide sequence ID" value="NZ_LZSO01000009.1"/>
</dbReference>
<dbReference type="Gene3D" id="3.30.530.20">
    <property type="match status" value="1"/>
</dbReference>
<evidence type="ECO:0008006" key="3">
    <source>
        <dbReference type="Google" id="ProtNLM"/>
    </source>
</evidence>
<dbReference type="SUPFAM" id="SSF55961">
    <property type="entry name" value="Bet v1-like"/>
    <property type="match status" value="1"/>
</dbReference>
<dbReference type="Proteomes" id="UP000093902">
    <property type="component" value="Unassembled WGS sequence"/>
</dbReference>